<dbReference type="STRING" id="363999.A0A439CMA7"/>
<dbReference type="Proteomes" id="UP000286045">
    <property type="component" value="Unassembled WGS sequence"/>
</dbReference>
<dbReference type="PRINTS" id="PR00081">
    <property type="entry name" value="GDHRDH"/>
</dbReference>
<gene>
    <name evidence="2" type="ORF">EKO27_g11815</name>
</gene>
<dbReference type="InterPro" id="IPR002347">
    <property type="entry name" value="SDR_fam"/>
</dbReference>
<protein>
    <recommendedName>
        <fullName evidence="4">Short-chain dehydrogenase</fullName>
    </recommendedName>
</protein>
<accession>A0A439CMA7</accession>
<evidence type="ECO:0000313" key="2">
    <source>
        <dbReference type="EMBL" id="RWA03292.1"/>
    </source>
</evidence>
<dbReference type="PANTHER" id="PTHR43157:SF31">
    <property type="entry name" value="PHOSPHATIDYLINOSITOL-GLYCAN BIOSYNTHESIS CLASS F PROTEIN"/>
    <property type="match status" value="1"/>
</dbReference>
<dbReference type="GO" id="GO:0016491">
    <property type="term" value="F:oxidoreductase activity"/>
    <property type="evidence" value="ECO:0007669"/>
    <property type="project" value="UniProtKB-KW"/>
</dbReference>
<evidence type="ECO:0008006" key="4">
    <source>
        <dbReference type="Google" id="ProtNLM"/>
    </source>
</evidence>
<reference evidence="2 3" key="1">
    <citation type="submission" date="2018-12" db="EMBL/GenBank/DDBJ databases">
        <title>Draft genome sequence of Xylaria grammica IHI A82.</title>
        <authorList>
            <person name="Buettner E."/>
            <person name="Kellner H."/>
        </authorList>
    </citation>
    <scope>NUCLEOTIDE SEQUENCE [LARGE SCALE GENOMIC DNA]</scope>
    <source>
        <strain evidence="2 3">IHI A82</strain>
    </source>
</reference>
<dbReference type="PANTHER" id="PTHR43157">
    <property type="entry name" value="PHOSPHATIDYLINOSITOL-GLYCAN BIOSYNTHESIS CLASS F PROTEIN-RELATED"/>
    <property type="match status" value="1"/>
</dbReference>
<dbReference type="AlphaFoldDB" id="A0A439CMA7"/>
<dbReference type="Pfam" id="PF00106">
    <property type="entry name" value="adh_short"/>
    <property type="match status" value="1"/>
</dbReference>
<dbReference type="Gene3D" id="3.40.50.720">
    <property type="entry name" value="NAD(P)-binding Rossmann-like Domain"/>
    <property type="match status" value="1"/>
</dbReference>
<evidence type="ECO:0000313" key="3">
    <source>
        <dbReference type="Proteomes" id="UP000286045"/>
    </source>
</evidence>
<dbReference type="EMBL" id="RYZI01000855">
    <property type="protein sequence ID" value="RWA03292.1"/>
    <property type="molecule type" value="Genomic_DNA"/>
</dbReference>
<dbReference type="SUPFAM" id="SSF51735">
    <property type="entry name" value="NAD(P)-binding Rossmann-fold domains"/>
    <property type="match status" value="1"/>
</dbReference>
<name>A0A439CMA7_9PEZI</name>
<comment type="caution">
    <text evidence="2">The sequence shown here is derived from an EMBL/GenBank/DDBJ whole genome shotgun (WGS) entry which is preliminary data.</text>
</comment>
<proteinExistence type="predicted"/>
<organism evidence="2 3">
    <name type="scientific">Xylaria grammica</name>
    <dbReference type="NCBI Taxonomy" id="363999"/>
    <lineage>
        <taxon>Eukaryota</taxon>
        <taxon>Fungi</taxon>
        <taxon>Dikarya</taxon>
        <taxon>Ascomycota</taxon>
        <taxon>Pezizomycotina</taxon>
        <taxon>Sordariomycetes</taxon>
        <taxon>Xylariomycetidae</taxon>
        <taxon>Xylariales</taxon>
        <taxon>Xylariaceae</taxon>
        <taxon>Xylaria</taxon>
    </lineage>
</organism>
<evidence type="ECO:0000256" key="1">
    <source>
        <dbReference type="ARBA" id="ARBA00023002"/>
    </source>
</evidence>
<sequence length="325" mass="35668">MDSLSQLFPPKPGFTEEDLPQLDGKVYLITGANTGLGKELARMLYSKHARVYIAARSESKADAAIDDIKKAAPNSLGSLAFIKLDLADLSTIKASAEDFLRREKQLHVLFNNAGVMKPAPADSKTAQGYELQLGVNNVGTFMFTKLLTPILAATAKTEAPGLVRVVWVGSSAGESPFSPKGGVPLDNLDYHNDMGWFPKYAISKAGNYLQGSEFARRHKADGIISVSLNPGNLDSELWRNQPYLIGKLLKWTILHAPINGAYTELFAGLSPDVTMEKSGGWIVPFGRFMHPRKDLKEATKTKEEGGSGIAQEFWEWNEQQVRPFL</sequence>
<keyword evidence="3" id="KW-1185">Reference proteome</keyword>
<keyword evidence="1" id="KW-0560">Oxidoreductase</keyword>
<dbReference type="InterPro" id="IPR036291">
    <property type="entry name" value="NAD(P)-bd_dom_sf"/>
</dbReference>